<reference evidence="1 2" key="1">
    <citation type="submission" date="2024-06" db="EMBL/GenBank/DDBJ databases">
        <title>Genome of Rhodovulum iodosum, a marine photoferrotroph.</title>
        <authorList>
            <person name="Bianchini G."/>
            <person name="Nikeleit V."/>
            <person name="Kappler A."/>
            <person name="Bryce C."/>
            <person name="Sanchez-Baracaldo P."/>
        </authorList>
    </citation>
    <scope>NUCLEOTIDE SEQUENCE [LARGE SCALE GENOMIC DNA]</scope>
    <source>
        <strain evidence="1 2">UT/N1</strain>
    </source>
</reference>
<dbReference type="InterPro" id="IPR017136">
    <property type="entry name" value="UCP037205"/>
</dbReference>
<protein>
    <recommendedName>
        <fullName evidence="3">DUF2256 domain-containing protein</fullName>
    </recommendedName>
</protein>
<keyword evidence="2" id="KW-1185">Reference proteome</keyword>
<gene>
    <name evidence="1" type="ORF">Ga0609869_000202</name>
</gene>
<dbReference type="PANTHER" id="PTHR37463:SF1">
    <property type="entry name" value="DUF2256 DOMAIN-CONTAINING PROTEIN"/>
    <property type="match status" value="1"/>
</dbReference>
<evidence type="ECO:0008006" key="3">
    <source>
        <dbReference type="Google" id="ProtNLM"/>
    </source>
</evidence>
<evidence type="ECO:0000313" key="2">
    <source>
        <dbReference type="Proteomes" id="UP001560019"/>
    </source>
</evidence>
<dbReference type="Pfam" id="PF10013">
    <property type="entry name" value="DUF2256"/>
    <property type="match status" value="1"/>
</dbReference>
<sequence length="57" mass="6675">MARMRRKCDLPTKVCAACGRPFAWRRKWAADWDAVCYCSDRCRATARRPKKRQGPDT</sequence>
<comment type="caution">
    <text evidence="1">The sequence shown here is derived from an EMBL/GenBank/DDBJ whole genome shotgun (WGS) entry which is preliminary data.</text>
</comment>
<dbReference type="EMBL" id="JBEHHI010000001">
    <property type="protein sequence ID" value="MEX5726849.1"/>
    <property type="molecule type" value="Genomic_DNA"/>
</dbReference>
<evidence type="ECO:0000313" key="1">
    <source>
        <dbReference type="EMBL" id="MEX5726849.1"/>
    </source>
</evidence>
<dbReference type="RefSeq" id="WP_125404294.1">
    <property type="nucleotide sequence ID" value="NZ_JBEHHI010000001.1"/>
</dbReference>
<organism evidence="1 2">
    <name type="scientific">Rhodovulum iodosum</name>
    <dbReference type="NCBI Taxonomy" id="68291"/>
    <lineage>
        <taxon>Bacteria</taxon>
        <taxon>Pseudomonadati</taxon>
        <taxon>Pseudomonadota</taxon>
        <taxon>Alphaproteobacteria</taxon>
        <taxon>Rhodobacterales</taxon>
        <taxon>Paracoccaceae</taxon>
        <taxon>Rhodovulum</taxon>
    </lineage>
</organism>
<dbReference type="PIRSF" id="PIRSF037205">
    <property type="entry name" value="UCP037205"/>
    <property type="match status" value="1"/>
</dbReference>
<dbReference type="PANTHER" id="PTHR37463">
    <property type="entry name" value="GSL3115 PROTEIN"/>
    <property type="match status" value="1"/>
</dbReference>
<dbReference type="Proteomes" id="UP001560019">
    <property type="component" value="Unassembled WGS sequence"/>
</dbReference>
<name>A0ABV3XNR0_9RHOB</name>
<accession>A0ABV3XNR0</accession>
<proteinExistence type="predicted"/>